<evidence type="ECO:0000313" key="1">
    <source>
        <dbReference type="EMBL" id="EEF14138.1"/>
    </source>
</evidence>
<dbReference type="AlphaFoldDB" id="B9D1J4"/>
<name>B9D1J4_CAMRE</name>
<comment type="caution">
    <text evidence="1">The sequence shown here is derived from an EMBL/GenBank/DDBJ whole genome shotgun (WGS) entry which is preliminary data.</text>
</comment>
<accession>B9D1J4</accession>
<protein>
    <submittedName>
        <fullName evidence="1">Uncharacterized protein</fullName>
    </submittedName>
</protein>
<dbReference type="STRING" id="553218.CAMRE0001_0655"/>
<reference evidence="1 2" key="1">
    <citation type="submission" date="2008-08" db="EMBL/GenBank/DDBJ databases">
        <authorList>
            <person name="Madupu R."/>
            <person name="Durkin A.S."/>
            <person name="Torralba M."/>
            <person name="Methe B."/>
            <person name="Sutton G.G."/>
            <person name="Strausberg R.L."/>
            <person name="Nelson K.E."/>
        </authorList>
    </citation>
    <scope>NUCLEOTIDE SEQUENCE [LARGE SCALE GENOMIC DNA]</scope>
    <source>
        <strain evidence="1 2">RM3267</strain>
    </source>
</reference>
<organism evidence="1 2">
    <name type="scientific">Campylobacter rectus RM3267</name>
    <dbReference type="NCBI Taxonomy" id="553218"/>
    <lineage>
        <taxon>Bacteria</taxon>
        <taxon>Pseudomonadati</taxon>
        <taxon>Campylobacterota</taxon>
        <taxon>Epsilonproteobacteria</taxon>
        <taxon>Campylobacterales</taxon>
        <taxon>Campylobacteraceae</taxon>
        <taxon>Campylobacter</taxon>
    </lineage>
</organism>
<sequence length="47" mass="5339">MKAFLRPATKYLRLKGISSPKKEVKPNHIYTKSECAKEASLPTAFCR</sequence>
<gene>
    <name evidence="1" type="ORF">CAMRE0001_0655</name>
</gene>
<dbReference type="Proteomes" id="UP000003082">
    <property type="component" value="Unassembled WGS sequence"/>
</dbReference>
<keyword evidence="2" id="KW-1185">Reference proteome</keyword>
<proteinExistence type="predicted"/>
<evidence type="ECO:0000313" key="2">
    <source>
        <dbReference type="Proteomes" id="UP000003082"/>
    </source>
</evidence>
<dbReference type="EMBL" id="ACFU01000009">
    <property type="protein sequence ID" value="EEF14138.1"/>
    <property type="molecule type" value="Genomic_DNA"/>
</dbReference>